<dbReference type="OrthoDB" id="6120799at2"/>
<dbReference type="AlphaFoldDB" id="A0A845L3N5"/>
<accession>A0A845L3N5</accession>
<dbReference type="InterPro" id="IPR013766">
    <property type="entry name" value="Thioredoxin_domain"/>
</dbReference>
<dbReference type="EMBL" id="WXEY01000006">
    <property type="protein sequence ID" value="MZP29625.1"/>
    <property type="molecule type" value="Genomic_DNA"/>
</dbReference>
<protein>
    <submittedName>
        <fullName evidence="2">DUF953 domain-containing protein</fullName>
    </submittedName>
</protein>
<dbReference type="SUPFAM" id="SSF52833">
    <property type="entry name" value="Thioredoxin-like"/>
    <property type="match status" value="1"/>
</dbReference>
<keyword evidence="3" id="KW-1185">Reference proteome</keyword>
<evidence type="ECO:0000259" key="1">
    <source>
        <dbReference type="PROSITE" id="PS51352"/>
    </source>
</evidence>
<dbReference type="PANTHER" id="PTHR45815">
    <property type="entry name" value="PROTEIN DISULFIDE-ISOMERASE A6"/>
    <property type="match status" value="1"/>
</dbReference>
<proteinExistence type="predicted"/>
<comment type="caution">
    <text evidence="2">The sequence shown here is derived from an EMBL/GenBank/DDBJ whole genome shotgun (WGS) entry which is preliminary data.</text>
</comment>
<dbReference type="PANTHER" id="PTHR45815:SF3">
    <property type="entry name" value="PROTEIN DISULFIDE-ISOMERASE A6"/>
    <property type="match status" value="1"/>
</dbReference>
<feature type="domain" description="Thioredoxin" evidence="1">
    <location>
        <begin position="1"/>
        <end position="107"/>
    </location>
</feature>
<evidence type="ECO:0000313" key="3">
    <source>
        <dbReference type="Proteomes" id="UP000463470"/>
    </source>
</evidence>
<dbReference type="CDD" id="cd02947">
    <property type="entry name" value="TRX_family"/>
    <property type="match status" value="1"/>
</dbReference>
<organism evidence="2 3">
    <name type="scientific">Heliomicrobium undosum</name>
    <dbReference type="NCBI Taxonomy" id="121734"/>
    <lineage>
        <taxon>Bacteria</taxon>
        <taxon>Bacillati</taxon>
        <taxon>Bacillota</taxon>
        <taxon>Clostridia</taxon>
        <taxon>Eubacteriales</taxon>
        <taxon>Heliobacteriaceae</taxon>
        <taxon>Heliomicrobium</taxon>
    </lineage>
</organism>
<evidence type="ECO:0000313" key="2">
    <source>
        <dbReference type="EMBL" id="MZP29625.1"/>
    </source>
</evidence>
<dbReference type="GO" id="GO:0034976">
    <property type="term" value="P:response to endoplasmic reticulum stress"/>
    <property type="evidence" value="ECO:0007669"/>
    <property type="project" value="TreeGrafter"/>
</dbReference>
<dbReference type="Pfam" id="PF00085">
    <property type="entry name" value="Thioredoxin"/>
    <property type="match status" value="1"/>
</dbReference>
<dbReference type="RefSeq" id="WP_161257417.1">
    <property type="nucleotide sequence ID" value="NZ_WXEY01000006.1"/>
</dbReference>
<dbReference type="InterPro" id="IPR036249">
    <property type="entry name" value="Thioredoxin-like_sf"/>
</dbReference>
<dbReference type="GO" id="GO:0015035">
    <property type="term" value="F:protein-disulfide reductase activity"/>
    <property type="evidence" value="ECO:0007669"/>
    <property type="project" value="TreeGrafter"/>
</dbReference>
<dbReference type="Gene3D" id="3.40.30.10">
    <property type="entry name" value="Glutaredoxin"/>
    <property type="match status" value="1"/>
</dbReference>
<dbReference type="PROSITE" id="PS51352">
    <property type="entry name" value="THIOREDOXIN_2"/>
    <property type="match status" value="1"/>
</dbReference>
<sequence length="109" mass="12334">MIQRLNKDTFDDAIGEDGYAVVKFSTKWCPDCVRTEPGYKQLAESLATTARFGQVDADEQPDLAQRFGIRGIPTLIVFRDGQESDRLHSRYCKTKAQMEEFLKAALQAD</sequence>
<gene>
    <name evidence="2" type="ORF">GTO91_07895</name>
</gene>
<dbReference type="Proteomes" id="UP000463470">
    <property type="component" value="Unassembled WGS sequence"/>
</dbReference>
<reference evidence="2 3" key="1">
    <citation type="submission" date="2020-01" db="EMBL/GenBank/DDBJ databases">
        <title>Whole-genome sequence of Heliobacterium undosum DSM 13378.</title>
        <authorList>
            <person name="Kyndt J.A."/>
            <person name="Meyer T.E."/>
        </authorList>
    </citation>
    <scope>NUCLEOTIDE SEQUENCE [LARGE SCALE GENOMIC DNA]</scope>
    <source>
        <strain evidence="2 3">DSM 13378</strain>
    </source>
</reference>
<name>A0A845L3N5_9FIRM</name>